<dbReference type="AlphaFoldDB" id="A0A5J9T6Z0"/>
<protein>
    <submittedName>
        <fullName evidence="1">Uncharacterized protein</fullName>
    </submittedName>
</protein>
<accession>A0A5J9T6Z0</accession>
<gene>
    <name evidence="1" type="ORF">EJB05_47223</name>
</gene>
<name>A0A5J9T6Z0_9POAL</name>
<keyword evidence="2" id="KW-1185">Reference proteome</keyword>
<dbReference type="Proteomes" id="UP000324897">
    <property type="component" value="Unassembled WGS sequence"/>
</dbReference>
<evidence type="ECO:0000313" key="2">
    <source>
        <dbReference type="Proteomes" id="UP000324897"/>
    </source>
</evidence>
<evidence type="ECO:0000313" key="1">
    <source>
        <dbReference type="EMBL" id="TVU07180.1"/>
    </source>
</evidence>
<organism evidence="1 2">
    <name type="scientific">Eragrostis curvula</name>
    <name type="common">weeping love grass</name>
    <dbReference type="NCBI Taxonomy" id="38414"/>
    <lineage>
        <taxon>Eukaryota</taxon>
        <taxon>Viridiplantae</taxon>
        <taxon>Streptophyta</taxon>
        <taxon>Embryophyta</taxon>
        <taxon>Tracheophyta</taxon>
        <taxon>Spermatophyta</taxon>
        <taxon>Magnoliopsida</taxon>
        <taxon>Liliopsida</taxon>
        <taxon>Poales</taxon>
        <taxon>Poaceae</taxon>
        <taxon>PACMAD clade</taxon>
        <taxon>Chloridoideae</taxon>
        <taxon>Eragrostideae</taxon>
        <taxon>Eragrostidinae</taxon>
        <taxon>Eragrostis</taxon>
    </lineage>
</organism>
<comment type="caution">
    <text evidence="1">The sequence shown here is derived from an EMBL/GenBank/DDBJ whole genome shotgun (WGS) entry which is preliminary data.</text>
</comment>
<dbReference type="Gramene" id="TVU07180">
    <property type="protein sequence ID" value="TVU07180"/>
    <property type="gene ID" value="EJB05_47223"/>
</dbReference>
<sequence>MSSSASTIWLQPFTGAPRINASWCDDHHEDLASRAGCGGSTAEGGPNLTPLAVVRPCVIGVGPAGHLYMRSSSRKMQHVIVLSVTQHIAKSRRRERCSSSGFSLKLTHQQVEELKTDAD</sequence>
<proteinExistence type="predicted"/>
<dbReference type="EMBL" id="RWGY01000045">
    <property type="protein sequence ID" value="TVU07180.1"/>
    <property type="molecule type" value="Genomic_DNA"/>
</dbReference>
<reference evidence="1 2" key="1">
    <citation type="journal article" date="2019" name="Sci. Rep.">
        <title>A high-quality genome of Eragrostis curvula grass provides insights into Poaceae evolution and supports new strategies to enhance forage quality.</title>
        <authorList>
            <person name="Carballo J."/>
            <person name="Santos B.A.C.M."/>
            <person name="Zappacosta D."/>
            <person name="Garbus I."/>
            <person name="Selva J.P."/>
            <person name="Gallo C.A."/>
            <person name="Diaz A."/>
            <person name="Albertini E."/>
            <person name="Caccamo M."/>
            <person name="Echenique V."/>
        </authorList>
    </citation>
    <scope>NUCLEOTIDE SEQUENCE [LARGE SCALE GENOMIC DNA]</scope>
    <source>
        <strain evidence="2">cv. Victoria</strain>
        <tissue evidence="1">Leaf</tissue>
    </source>
</reference>